<dbReference type="Pfam" id="PF18934">
    <property type="entry name" value="DUF5682"/>
    <property type="match status" value="1"/>
</dbReference>
<evidence type="ECO:0000313" key="1">
    <source>
        <dbReference type="EMBL" id="MBD8524693.1"/>
    </source>
</evidence>
<dbReference type="InterPro" id="IPR050458">
    <property type="entry name" value="LolB"/>
</dbReference>
<dbReference type="AlphaFoldDB" id="A0AAW3ZFM9"/>
<keyword evidence="2" id="KW-1185">Reference proteome</keyword>
<organism evidence="1 2">
    <name type="scientific">Pseudomarimonas arenosa</name>
    <dbReference type="NCBI Taxonomy" id="2774145"/>
    <lineage>
        <taxon>Bacteria</taxon>
        <taxon>Pseudomonadati</taxon>
        <taxon>Pseudomonadota</taxon>
        <taxon>Gammaproteobacteria</taxon>
        <taxon>Lysobacterales</taxon>
        <taxon>Lysobacteraceae</taxon>
        <taxon>Pseudomarimonas</taxon>
    </lineage>
</organism>
<evidence type="ECO:0000313" key="2">
    <source>
        <dbReference type="Proteomes" id="UP000613768"/>
    </source>
</evidence>
<dbReference type="PANTHER" id="PTHR30634:SF7">
    <property type="entry name" value="VWA DOMAIN-CONTAINING PROTEIN"/>
    <property type="match status" value="1"/>
</dbReference>
<reference evidence="1 2" key="1">
    <citation type="submission" date="2020-09" db="EMBL/GenBank/DDBJ databases">
        <title>Pseudoxanthomonas sp. CAU 1598 isolated from sand of Yaerae Beach.</title>
        <authorList>
            <person name="Kim W."/>
        </authorList>
    </citation>
    <scope>NUCLEOTIDE SEQUENCE [LARGE SCALE GENOMIC DNA]</scope>
    <source>
        <strain evidence="1 2">CAU 1598</strain>
    </source>
</reference>
<accession>A0AAW3ZFM9</accession>
<comment type="caution">
    <text evidence="1">The sequence shown here is derived from an EMBL/GenBank/DDBJ whole genome shotgun (WGS) entry which is preliminary data.</text>
</comment>
<dbReference type="PANTHER" id="PTHR30634">
    <property type="entry name" value="OUTER MEMBRANE LOLAB LIPOPROTEIN INSERTION APPARATUS"/>
    <property type="match status" value="1"/>
</dbReference>
<protein>
    <submittedName>
        <fullName evidence="1">Uncharacterized protein</fullName>
    </submittedName>
</protein>
<proteinExistence type="predicted"/>
<dbReference type="InterPro" id="IPR043737">
    <property type="entry name" value="DUF5682"/>
</dbReference>
<dbReference type="Proteomes" id="UP000613768">
    <property type="component" value="Unassembled WGS sequence"/>
</dbReference>
<dbReference type="EMBL" id="JACYTR010000004">
    <property type="protein sequence ID" value="MBD8524693.1"/>
    <property type="molecule type" value="Genomic_DNA"/>
</dbReference>
<sequence length="761" mass="83792">MKSALEIIGVRHHSPACARLVQARLREFKPNWVLIEGPSDFNDRIGELQNSEHQAPIAIFSYYTEARHTRHCFAPFADNSPEWVALQGAEQLRATTRFIDLPYWHEGSRGRANVLADALSQRRQQQGEQELARRLGLDDGDALWDHLFEQELPLEPLAERLELYFDRLRGEDPGDASDRAREAYMAAWIRHAMQQGGRILVVCGGWHRPALLRLSAQSNSNDTLALDVPASIERHGSFLIPYSDRRLEALAGYGAGVQSPAYYRRLYQQGAEAAADWAERTIVTRLRKQQQTISTASLIAAQARTQLLAKLRGHPTPLRADVLDGLLDAICNEALSAPPPWQSRGTLSMRDDPMLREALLALTGERVGILAPGTPLPPLVFDTRALLEALKLDGSGGLKLDRLSDHDRQRSEVLWRLRLLGIPGFEFRGSSAPQAARQLGTDQRPIEEWQLSPSDARDLALIEAGAYGPTLAAAALQKLGERLSDSADIETLAELYANALRAGYAEFGDALLPDLHAAVLSCADHGSLARAGLRLHNLLLCEHGSGEHSLLLPALNAMLDRLLWLLEGLSAPIQPAHVDDTDPLRLIDRLLDSDLELTSSCRSVLDTLQRLSLNIQLPPATRGACFAVCWRRDGDAAVEQRLLGCVRAFAGAEQLGDFLFGLFALARNECAGSSSLLTVLDAAVAALSDQDFLIAAPSLRQAFHYFPPRERAAIGRKIAGLHGKDDLAAGDWLRLPCSIEDLQRSARLSQAVDQLRQRFAL</sequence>
<dbReference type="RefSeq" id="WP_192028046.1">
    <property type="nucleotide sequence ID" value="NZ_JACYTR010000004.1"/>
</dbReference>
<name>A0AAW3ZFM9_9GAMM</name>
<gene>
    <name evidence="1" type="ORF">IFO71_02970</name>
</gene>